<dbReference type="RefSeq" id="WP_382167053.1">
    <property type="nucleotide sequence ID" value="NZ_JBHTBR010000005.1"/>
</dbReference>
<dbReference type="Proteomes" id="UP001596492">
    <property type="component" value="Unassembled WGS sequence"/>
</dbReference>
<dbReference type="EMBL" id="JBHTBR010000005">
    <property type="protein sequence ID" value="MFC7291813.1"/>
    <property type="molecule type" value="Genomic_DNA"/>
</dbReference>
<reference evidence="3" key="1">
    <citation type="journal article" date="2019" name="Int. J. Syst. Evol. Microbiol.">
        <title>The Global Catalogue of Microorganisms (GCM) 10K type strain sequencing project: providing services to taxonomists for standard genome sequencing and annotation.</title>
        <authorList>
            <consortium name="The Broad Institute Genomics Platform"/>
            <consortium name="The Broad Institute Genome Sequencing Center for Infectious Disease"/>
            <person name="Wu L."/>
            <person name="Ma J."/>
        </authorList>
    </citation>
    <scope>NUCLEOTIDE SEQUENCE [LARGE SCALE GENOMIC DNA]</scope>
    <source>
        <strain evidence="3">CCUG 51308</strain>
    </source>
</reference>
<feature type="domain" description="TIR" evidence="1">
    <location>
        <begin position="11"/>
        <end position="133"/>
    </location>
</feature>
<comment type="caution">
    <text evidence="2">The sequence shown here is derived from an EMBL/GenBank/DDBJ whole genome shotgun (WGS) entry which is preliminary data.</text>
</comment>
<keyword evidence="3" id="KW-1185">Reference proteome</keyword>
<accession>A0ABW2ILB3</accession>
<evidence type="ECO:0000313" key="2">
    <source>
        <dbReference type="EMBL" id="MFC7291813.1"/>
    </source>
</evidence>
<dbReference type="SUPFAM" id="SSF52200">
    <property type="entry name" value="Toll/Interleukin receptor TIR domain"/>
    <property type="match status" value="1"/>
</dbReference>
<gene>
    <name evidence="2" type="ORF">ACFQS8_09320</name>
</gene>
<organism evidence="2 3">
    <name type="scientific">Hirschia litorea</name>
    <dbReference type="NCBI Taxonomy" id="1199156"/>
    <lineage>
        <taxon>Bacteria</taxon>
        <taxon>Pseudomonadati</taxon>
        <taxon>Pseudomonadota</taxon>
        <taxon>Alphaproteobacteria</taxon>
        <taxon>Hyphomonadales</taxon>
        <taxon>Hyphomonadaceae</taxon>
        <taxon>Hirschia</taxon>
    </lineage>
</organism>
<protein>
    <submittedName>
        <fullName evidence="2">Toll/interleukin-1 receptor domain-containing protein</fullName>
    </submittedName>
</protein>
<keyword evidence="2" id="KW-0675">Receptor</keyword>
<proteinExistence type="predicted"/>
<dbReference type="Gene3D" id="3.40.50.10140">
    <property type="entry name" value="Toll/interleukin-1 receptor homology (TIR) domain"/>
    <property type="match status" value="1"/>
</dbReference>
<evidence type="ECO:0000313" key="3">
    <source>
        <dbReference type="Proteomes" id="UP001596492"/>
    </source>
</evidence>
<sequence length="590" mass="64456">MSDDPEHTLRVYICCARADLSFATDLMTGLNTCGFDARTSHQATDIPPSPEALSKAEQEDRIANSDTIVFVLSPDALQEGAATTELEMAYHMGKRIFLAPIRQISSSQAPDAMLQMPFVSFQGDTSFAVSLSQLVSKLKTDIPWIKEHTRIALLANKWNKHGRSSTLLMYGKDLQRATSWARNIPKHFPPITKLEEAFLAASQKAFNDSIARARKPGPSKLSMVAISALAAITIFIGIKWQGANQLATSLQNEIDLISNKNSHLEDVQTRLYSDIRLKLSSEEDSFLSDIQGWYPRAASHAGSIARITFPPTSTNANQAQQFTGIIVAGDLLGQAYQGKSFILTPTFNRSAQDDLIASHFDSRQQTPKSNANFHLASETLSERVMLATVEPVSNDTFNLELPALHGDPRLLAQDSIWESQVQNGNQSAFSLHEISNTLPQGARALSFGDLDCRKFSRIKSLDQSLPANTESDFEPIGMMALAPAQQGFSSARGHASSGLKNTQPFATLQISKMKSEQNTSYISYNAATILPETGAPIFNLTTGKIIALHIGQSQTDPDTFEGVSLISLLNEVRADLSVPTSNLNSVCETY</sequence>
<dbReference type="InterPro" id="IPR000157">
    <property type="entry name" value="TIR_dom"/>
</dbReference>
<name>A0ABW2ILB3_9PROT</name>
<evidence type="ECO:0000259" key="1">
    <source>
        <dbReference type="Pfam" id="PF13676"/>
    </source>
</evidence>
<dbReference type="Pfam" id="PF13676">
    <property type="entry name" value="TIR_2"/>
    <property type="match status" value="1"/>
</dbReference>
<dbReference type="InterPro" id="IPR035897">
    <property type="entry name" value="Toll_tir_struct_dom_sf"/>
</dbReference>